<sequence>MKGHGVVSDSCRLTSIFTTRGGQQLAVAHSKAHEAGAFLGDPGTVVKIPHNPIFPKVWGKIETGRAFQIFAVRIRHEDAKRFVRVHGTDPYGASGVVFNSSSTHHRPTTGHWSPFIMRRV</sequence>
<comment type="caution">
    <text evidence="1">The sequence shown here is derived from an EMBL/GenBank/DDBJ whole genome shotgun (WGS) entry which is preliminary data.</text>
</comment>
<dbReference type="EMBL" id="CAKXAJ010025862">
    <property type="protein sequence ID" value="CAH2244785.1"/>
    <property type="molecule type" value="Genomic_DNA"/>
</dbReference>
<name>A0A8S4S4B4_9NEOP</name>
<gene>
    <name evidence="1" type="primary">jg5137</name>
    <name evidence="1" type="ORF">PAEG_LOCUS20695</name>
</gene>
<evidence type="ECO:0000313" key="1">
    <source>
        <dbReference type="EMBL" id="CAH2244785.1"/>
    </source>
</evidence>
<accession>A0A8S4S4B4</accession>
<keyword evidence="2" id="KW-1185">Reference proteome</keyword>
<protein>
    <submittedName>
        <fullName evidence="1">Jg5137 protein</fullName>
    </submittedName>
</protein>
<dbReference type="AlphaFoldDB" id="A0A8S4S4B4"/>
<reference evidence="1" key="1">
    <citation type="submission" date="2022-03" db="EMBL/GenBank/DDBJ databases">
        <authorList>
            <person name="Lindestad O."/>
        </authorList>
    </citation>
    <scope>NUCLEOTIDE SEQUENCE</scope>
</reference>
<proteinExistence type="predicted"/>
<organism evidence="1 2">
    <name type="scientific">Pararge aegeria aegeria</name>
    <dbReference type="NCBI Taxonomy" id="348720"/>
    <lineage>
        <taxon>Eukaryota</taxon>
        <taxon>Metazoa</taxon>
        <taxon>Ecdysozoa</taxon>
        <taxon>Arthropoda</taxon>
        <taxon>Hexapoda</taxon>
        <taxon>Insecta</taxon>
        <taxon>Pterygota</taxon>
        <taxon>Neoptera</taxon>
        <taxon>Endopterygota</taxon>
        <taxon>Lepidoptera</taxon>
        <taxon>Glossata</taxon>
        <taxon>Ditrysia</taxon>
        <taxon>Papilionoidea</taxon>
        <taxon>Nymphalidae</taxon>
        <taxon>Satyrinae</taxon>
        <taxon>Satyrini</taxon>
        <taxon>Parargina</taxon>
        <taxon>Pararge</taxon>
    </lineage>
</organism>
<evidence type="ECO:0000313" key="2">
    <source>
        <dbReference type="Proteomes" id="UP000838756"/>
    </source>
</evidence>
<dbReference type="Proteomes" id="UP000838756">
    <property type="component" value="Unassembled WGS sequence"/>
</dbReference>